<evidence type="ECO:0000259" key="2">
    <source>
        <dbReference type="Pfam" id="PF13349"/>
    </source>
</evidence>
<feature type="signal peptide" evidence="1">
    <location>
        <begin position="1"/>
        <end position="30"/>
    </location>
</feature>
<comment type="caution">
    <text evidence="3">The sequence shown here is derived from an EMBL/GenBank/DDBJ whole genome shotgun (WGS) entry which is preliminary data.</text>
</comment>
<dbReference type="Proteomes" id="UP000077786">
    <property type="component" value="Unassembled WGS sequence"/>
</dbReference>
<name>A0A1B6VJ65_9PROT</name>
<evidence type="ECO:0000256" key="1">
    <source>
        <dbReference type="SAM" id="SignalP"/>
    </source>
</evidence>
<gene>
    <name evidence="3" type="ORF">A0123_01846</name>
</gene>
<dbReference type="InterPro" id="IPR025164">
    <property type="entry name" value="Toastrack_DUF4097"/>
</dbReference>
<sequence length="252" mass="25618">MPKKANTMPVFLAVFPVLLAATCLTSSALAAPLSQSTSSEDLSYATLPEGGIISTISGDVEVKTSSGPLSIRSVSGDTDVSSSNGPVSVTTVSGDTQIGQIQGALQIKSVSGDITVAGAAGAAMLMTVSGDAHLEKAAGDVTAKSSSGDQDITLISAPNARTVLLESASGDITLHLPKGFGGTFDIQLRQGRSQKDLPLEQSLGLAVNVGPWEKPSLVSSESRKITASGKVGDGKDHVTLRDVSGTIRIVQD</sequence>
<dbReference type="EMBL" id="LUTU01000008">
    <property type="protein sequence ID" value="OAJ67250.1"/>
    <property type="molecule type" value="Genomic_DNA"/>
</dbReference>
<feature type="chain" id="PRO_5008590148" description="DUF4097 domain-containing protein" evidence="1">
    <location>
        <begin position="31"/>
        <end position="252"/>
    </location>
</feature>
<protein>
    <recommendedName>
        <fullName evidence="2">DUF4097 domain-containing protein</fullName>
    </recommendedName>
</protein>
<reference evidence="3 4" key="1">
    <citation type="submission" date="2016-03" db="EMBL/GenBank/DDBJ databases">
        <title>Draft genome sequence of Gluconobacter cerinus strain CECT 9110.</title>
        <authorList>
            <person name="Sainz F."/>
            <person name="Mas A."/>
            <person name="Torija M.J."/>
        </authorList>
    </citation>
    <scope>NUCLEOTIDE SEQUENCE [LARGE SCALE GENOMIC DNA]</scope>
    <source>
        <strain evidence="3 4">CECT 9110</strain>
    </source>
</reference>
<feature type="domain" description="DUF4097" evidence="2">
    <location>
        <begin position="58"/>
        <end position="194"/>
    </location>
</feature>
<evidence type="ECO:0000313" key="3">
    <source>
        <dbReference type="EMBL" id="OAJ67250.1"/>
    </source>
</evidence>
<organism evidence="3 4">
    <name type="scientific">Gluconobacter cerinus</name>
    <dbReference type="NCBI Taxonomy" id="38307"/>
    <lineage>
        <taxon>Bacteria</taxon>
        <taxon>Pseudomonadati</taxon>
        <taxon>Pseudomonadota</taxon>
        <taxon>Alphaproteobacteria</taxon>
        <taxon>Acetobacterales</taxon>
        <taxon>Acetobacteraceae</taxon>
        <taxon>Gluconobacter</taxon>
    </lineage>
</organism>
<keyword evidence="1" id="KW-0732">Signal</keyword>
<proteinExistence type="predicted"/>
<accession>A0A1B6VJ65</accession>
<dbReference type="PATRIC" id="fig|38307.3.peg.1906"/>
<evidence type="ECO:0000313" key="4">
    <source>
        <dbReference type="Proteomes" id="UP000077786"/>
    </source>
</evidence>
<dbReference type="AlphaFoldDB" id="A0A1B6VJ65"/>
<dbReference type="Pfam" id="PF13349">
    <property type="entry name" value="DUF4097"/>
    <property type="match status" value="1"/>
</dbReference>